<reference evidence="1 2" key="1">
    <citation type="submission" date="2019-12" db="EMBL/GenBank/DDBJ databases">
        <title>Complete genome sequence of Mycolicibacterium xenopi str. JCM15661T.</title>
        <authorList>
            <person name="Yoshida M."/>
            <person name="Fukano H."/>
            <person name="Asakura T."/>
            <person name="Hoshino Y."/>
        </authorList>
    </citation>
    <scope>NUCLEOTIDE SEQUENCE [LARGE SCALE GENOMIC DNA]</scope>
    <source>
        <strain evidence="1 2">JCM 15661T</strain>
    </source>
</reference>
<accession>A0AAD1GYX8</accession>
<dbReference type="KEGG" id="mxe:MYXE_11540"/>
<evidence type="ECO:0000313" key="1">
    <source>
        <dbReference type="EMBL" id="BBU21365.1"/>
    </source>
</evidence>
<sequence>MAATTGLPNVSRVRSCFLTVSTVSKNCPASSGRALTIAVRSPPAKKVFLALVITTPVIESFSATRRSTALPIDSR</sequence>
<dbReference type="Proteomes" id="UP000464624">
    <property type="component" value="Chromosome"/>
</dbReference>
<protein>
    <submittedName>
        <fullName evidence="1">Uncharacterized protein</fullName>
    </submittedName>
</protein>
<evidence type="ECO:0000313" key="2">
    <source>
        <dbReference type="Proteomes" id="UP000464624"/>
    </source>
</evidence>
<organism evidence="1 2">
    <name type="scientific">Mycobacterium xenopi</name>
    <dbReference type="NCBI Taxonomy" id="1789"/>
    <lineage>
        <taxon>Bacteria</taxon>
        <taxon>Bacillati</taxon>
        <taxon>Actinomycetota</taxon>
        <taxon>Actinomycetes</taxon>
        <taxon>Mycobacteriales</taxon>
        <taxon>Mycobacteriaceae</taxon>
        <taxon>Mycobacterium</taxon>
    </lineage>
</organism>
<dbReference type="AlphaFoldDB" id="A0AAD1GYX8"/>
<dbReference type="EMBL" id="AP022314">
    <property type="protein sequence ID" value="BBU21365.1"/>
    <property type="molecule type" value="Genomic_DNA"/>
</dbReference>
<proteinExistence type="predicted"/>
<gene>
    <name evidence="1" type="ORF">MYXE_11540</name>
</gene>
<name>A0AAD1GYX8_MYCXE</name>